<reference evidence="2 5" key="2">
    <citation type="journal article" date="2019" name="Nat. Med.">
        <title>A library of human gut bacterial isolates paired with longitudinal multiomics data enables mechanistic microbiome research.</title>
        <authorList>
            <person name="Poyet M."/>
            <person name="Groussin M."/>
            <person name="Gibbons S.M."/>
            <person name="Avila-Pacheco J."/>
            <person name="Jiang X."/>
            <person name="Kearney S.M."/>
            <person name="Perrotta A.R."/>
            <person name="Berdy B."/>
            <person name="Zhao S."/>
            <person name="Lieberman T.D."/>
            <person name="Swanson P.K."/>
            <person name="Smith M."/>
            <person name="Roesemann S."/>
            <person name="Alexander J.E."/>
            <person name="Rich S.A."/>
            <person name="Livny J."/>
            <person name="Vlamakis H."/>
            <person name="Clish C."/>
            <person name="Bullock K."/>
            <person name="Deik A."/>
            <person name="Scott J."/>
            <person name="Pierce K.A."/>
            <person name="Xavier R.J."/>
            <person name="Alm E.J."/>
        </authorList>
    </citation>
    <scope>NUCLEOTIDE SEQUENCE [LARGE SCALE GENOMIC DNA]</scope>
    <source>
        <strain evidence="2 5">BIOML-A2</strain>
    </source>
</reference>
<evidence type="ECO:0000259" key="1">
    <source>
        <dbReference type="Pfam" id="PF12728"/>
    </source>
</evidence>
<accession>A0A3E4UP41</accession>
<dbReference type="Proteomes" id="UP000431177">
    <property type="component" value="Unassembled WGS sequence"/>
</dbReference>
<dbReference type="InterPro" id="IPR009061">
    <property type="entry name" value="DNA-bd_dom_put_sf"/>
</dbReference>
<dbReference type="Pfam" id="PF12728">
    <property type="entry name" value="HTH_17"/>
    <property type="match status" value="1"/>
</dbReference>
<dbReference type="PANTHER" id="PTHR34585">
    <property type="match status" value="1"/>
</dbReference>
<gene>
    <name evidence="3" type="ORF">DXC34_09835</name>
    <name evidence="2" type="ORF">F9950_12775</name>
</gene>
<protein>
    <submittedName>
        <fullName evidence="3">DNA-binding protein</fullName>
    </submittedName>
    <submittedName>
        <fullName evidence="2">Helix-turn-helix domain-containing protein</fullName>
    </submittedName>
</protein>
<evidence type="ECO:0000313" key="2">
    <source>
        <dbReference type="EMBL" id="KAB5326216.1"/>
    </source>
</evidence>
<keyword evidence="3" id="KW-0238">DNA-binding</keyword>
<organism evidence="3 4">
    <name type="scientific">Bacteroides stercoris</name>
    <dbReference type="NCBI Taxonomy" id="46506"/>
    <lineage>
        <taxon>Bacteria</taxon>
        <taxon>Pseudomonadati</taxon>
        <taxon>Bacteroidota</taxon>
        <taxon>Bacteroidia</taxon>
        <taxon>Bacteroidales</taxon>
        <taxon>Bacteroidaceae</taxon>
        <taxon>Bacteroides</taxon>
    </lineage>
</organism>
<evidence type="ECO:0000313" key="4">
    <source>
        <dbReference type="Proteomes" id="UP000261223"/>
    </source>
</evidence>
<name>A0A3E4UP41_BACSE</name>
<reference evidence="3 4" key="1">
    <citation type="submission" date="2018-08" db="EMBL/GenBank/DDBJ databases">
        <title>A genome reference for cultivated species of the human gut microbiota.</title>
        <authorList>
            <person name="Zou Y."/>
            <person name="Xue W."/>
            <person name="Luo G."/>
        </authorList>
    </citation>
    <scope>NUCLEOTIDE SEQUENCE [LARGE SCALE GENOMIC DNA]</scope>
    <source>
        <strain evidence="3 4">TF03-6</strain>
    </source>
</reference>
<dbReference type="RefSeq" id="WP_117741844.1">
    <property type="nucleotide sequence ID" value="NZ_JAQDRC010000011.1"/>
</dbReference>
<dbReference type="AlphaFoldDB" id="A0A3E4UP41"/>
<sequence>MEILDNKSNEIASFFTALDELLDTIGQSLKNRTPHLNGEKYLTNKDVCRMLHISTRTLLDWRDTGKIPFIRIKGKILYRESDLINILNAEYTHIYK</sequence>
<proteinExistence type="predicted"/>
<dbReference type="InterPro" id="IPR041657">
    <property type="entry name" value="HTH_17"/>
</dbReference>
<comment type="caution">
    <text evidence="3">The sequence shown here is derived from an EMBL/GenBank/DDBJ whole genome shotgun (WGS) entry which is preliminary data.</text>
</comment>
<dbReference type="EMBL" id="WCLA01000027">
    <property type="protein sequence ID" value="KAB5326216.1"/>
    <property type="molecule type" value="Genomic_DNA"/>
</dbReference>
<dbReference type="GO" id="GO:0003677">
    <property type="term" value="F:DNA binding"/>
    <property type="evidence" value="ECO:0007669"/>
    <property type="project" value="UniProtKB-KW"/>
</dbReference>
<evidence type="ECO:0000313" key="3">
    <source>
        <dbReference type="EMBL" id="RGM12932.1"/>
    </source>
</evidence>
<dbReference type="EMBL" id="QSSV01000011">
    <property type="protein sequence ID" value="RGM12932.1"/>
    <property type="molecule type" value="Genomic_DNA"/>
</dbReference>
<feature type="domain" description="Helix-turn-helix" evidence="1">
    <location>
        <begin position="41"/>
        <end position="85"/>
    </location>
</feature>
<dbReference type="SUPFAM" id="SSF46955">
    <property type="entry name" value="Putative DNA-binding domain"/>
    <property type="match status" value="1"/>
</dbReference>
<dbReference type="Proteomes" id="UP000261223">
    <property type="component" value="Unassembled WGS sequence"/>
</dbReference>
<dbReference type="PANTHER" id="PTHR34585:SF22">
    <property type="entry name" value="HELIX-TURN-HELIX DOMAIN-CONTAINING PROTEIN"/>
    <property type="match status" value="1"/>
</dbReference>
<evidence type="ECO:0000313" key="5">
    <source>
        <dbReference type="Proteomes" id="UP000431177"/>
    </source>
</evidence>